<sequence>MIIEWIAFFFIHTVSAQYYGSYYGRYGCPLSRTTAGYLSSFGWGSPSYGMGGDPYSAVNPYAMSGALVDPAISGLCVDTSMQCPIWASTGQCATNPLIMRRMCARSCGTCALGNMAGLGVGTGIAPGVVPGIGTGIVPGIGTGIAPGLGTGIGYGAGMNLGYGELGVNPLAAPLLGRSIYEQVCINSILIFYGFELATNIETSDETRTDIPADPPEEFYDHRKNPQSILEA</sequence>
<keyword evidence="6" id="KW-1185">Reference proteome</keyword>
<dbReference type="Proteomes" id="UP000053766">
    <property type="component" value="Unassembled WGS sequence"/>
</dbReference>
<evidence type="ECO:0000256" key="1">
    <source>
        <dbReference type="PROSITE-ProRule" id="PRU01005"/>
    </source>
</evidence>
<feature type="signal peptide" evidence="3">
    <location>
        <begin position="1"/>
        <end position="16"/>
    </location>
</feature>
<protein>
    <submittedName>
        <fullName evidence="5">ShTK domain protein</fullName>
    </submittedName>
</protein>
<accession>A0A0D8XX96</accession>
<keyword evidence="3" id="KW-0732">Signal</keyword>
<dbReference type="OrthoDB" id="5868945at2759"/>
<dbReference type="SMART" id="SM00254">
    <property type="entry name" value="ShKT"/>
    <property type="match status" value="1"/>
</dbReference>
<evidence type="ECO:0000313" key="6">
    <source>
        <dbReference type="Proteomes" id="UP000053766"/>
    </source>
</evidence>
<name>A0A0D8XX96_DICVI</name>
<reference evidence="6" key="2">
    <citation type="journal article" date="2016" name="Sci. Rep.">
        <title>Dictyocaulus viviparus genome, variome and transcriptome elucidate lungworm biology and support future intervention.</title>
        <authorList>
            <person name="McNulty S.N."/>
            <person name="Strube C."/>
            <person name="Rosa B.A."/>
            <person name="Martin J.C."/>
            <person name="Tyagi R."/>
            <person name="Choi Y.J."/>
            <person name="Wang Q."/>
            <person name="Hallsworth Pepin K."/>
            <person name="Zhang X."/>
            <person name="Ozersky P."/>
            <person name="Wilson R.K."/>
            <person name="Sternberg P.W."/>
            <person name="Gasser R.B."/>
            <person name="Mitreva M."/>
        </authorList>
    </citation>
    <scope>NUCLEOTIDE SEQUENCE [LARGE SCALE GENOMIC DNA]</scope>
    <source>
        <strain evidence="6">HannoverDv2000</strain>
    </source>
</reference>
<keyword evidence="1" id="KW-1015">Disulfide bond</keyword>
<evidence type="ECO:0000313" key="5">
    <source>
        <dbReference type="EMBL" id="KJH48442.1"/>
    </source>
</evidence>
<feature type="disulfide bond" evidence="1">
    <location>
        <begin position="76"/>
        <end position="110"/>
    </location>
</feature>
<feature type="domain" description="ShKT" evidence="4">
    <location>
        <begin position="76"/>
        <end position="110"/>
    </location>
</feature>
<evidence type="ECO:0000256" key="2">
    <source>
        <dbReference type="SAM" id="MobiDB-lite"/>
    </source>
</evidence>
<reference evidence="5 6" key="1">
    <citation type="submission" date="2013-11" db="EMBL/GenBank/DDBJ databases">
        <title>Draft genome of the bovine lungworm Dictyocaulus viviparus.</title>
        <authorList>
            <person name="Mitreva M."/>
        </authorList>
    </citation>
    <scope>NUCLEOTIDE SEQUENCE [LARGE SCALE GENOMIC DNA]</scope>
    <source>
        <strain evidence="5 6">HannoverDv2000</strain>
    </source>
</reference>
<evidence type="ECO:0000259" key="4">
    <source>
        <dbReference type="PROSITE" id="PS51670"/>
    </source>
</evidence>
<dbReference type="PROSITE" id="PS51670">
    <property type="entry name" value="SHKT"/>
    <property type="match status" value="1"/>
</dbReference>
<feature type="region of interest" description="Disordered" evidence="2">
    <location>
        <begin position="204"/>
        <end position="231"/>
    </location>
</feature>
<evidence type="ECO:0000256" key="3">
    <source>
        <dbReference type="SAM" id="SignalP"/>
    </source>
</evidence>
<gene>
    <name evidence="5" type="ORF">DICVIV_05487</name>
</gene>
<dbReference type="Gene3D" id="1.10.10.1940">
    <property type="match status" value="1"/>
</dbReference>
<dbReference type="EMBL" id="KN716268">
    <property type="protein sequence ID" value="KJH48442.1"/>
    <property type="molecule type" value="Genomic_DNA"/>
</dbReference>
<dbReference type="Pfam" id="PF01549">
    <property type="entry name" value="ShK"/>
    <property type="match status" value="1"/>
</dbReference>
<comment type="caution">
    <text evidence="1">Lacks conserved residue(s) required for the propagation of feature annotation.</text>
</comment>
<proteinExistence type="predicted"/>
<feature type="chain" id="PRO_5002336189" evidence="3">
    <location>
        <begin position="17"/>
        <end position="231"/>
    </location>
</feature>
<dbReference type="AlphaFoldDB" id="A0A0D8XX96"/>
<organism evidence="5 6">
    <name type="scientific">Dictyocaulus viviparus</name>
    <name type="common">Bovine lungworm</name>
    <dbReference type="NCBI Taxonomy" id="29172"/>
    <lineage>
        <taxon>Eukaryota</taxon>
        <taxon>Metazoa</taxon>
        <taxon>Ecdysozoa</taxon>
        <taxon>Nematoda</taxon>
        <taxon>Chromadorea</taxon>
        <taxon>Rhabditida</taxon>
        <taxon>Rhabditina</taxon>
        <taxon>Rhabditomorpha</taxon>
        <taxon>Strongyloidea</taxon>
        <taxon>Metastrongylidae</taxon>
        <taxon>Dictyocaulus</taxon>
    </lineage>
</organism>
<dbReference type="InterPro" id="IPR003582">
    <property type="entry name" value="ShKT_dom"/>
</dbReference>